<comment type="caution">
    <text evidence="9">The sequence shown here is derived from an EMBL/GenBank/DDBJ whole genome shotgun (WGS) entry which is preliminary data.</text>
</comment>
<feature type="transmembrane region" description="Helical" evidence="7">
    <location>
        <begin position="199"/>
        <end position="217"/>
    </location>
</feature>
<feature type="region of interest" description="Disordered" evidence="6">
    <location>
        <begin position="63"/>
        <end position="105"/>
    </location>
</feature>
<feature type="transmembrane region" description="Helical" evidence="7">
    <location>
        <begin position="229"/>
        <end position="246"/>
    </location>
</feature>
<name>A0ABU4XEA5_9HYPH</name>
<dbReference type="EMBL" id="JAVIIZ010000003">
    <property type="protein sequence ID" value="MDX8472115.1"/>
    <property type="molecule type" value="Genomic_DNA"/>
</dbReference>
<evidence type="ECO:0000256" key="7">
    <source>
        <dbReference type="SAM" id="Phobius"/>
    </source>
</evidence>
<dbReference type="PANTHER" id="PTHR42920">
    <property type="entry name" value="OS03G0707200 PROTEIN-RELATED"/>
    <property type="match status" value="1"/>
</dbReference>
<feature type="transmembrane region" description="Helical" evidence="7">
    <location>
        <begin position="142"/>
        <end position="162"/>
    </location>
</feature>
<dbReference type="InterPro" id="IPR051258">
    <property type="entry name" value="Diverse_Substrate_Transporter"/>
</dbReference>
<feature type="transmembrane region" description="Helical" evidence="7">
    <location>
        <begin position="288"/>
        <end position="306"/>
    </location>
</feature>
<keyword evidence="4 7" id="KW-1133">Transmembrane helix</keyword>
<evidence type="ECO:0000256" key="6">
    <source>
        <dbReference type="SAM" id="MobiDB-lite"/>
    </source>
</evidence>
<evidence type="ECO:0000313" key="9">
    <source>
        <dbReference type="EMBL" id="MDX8472115.1"/>
    </source>
</evidence>
<keyword evidence="2" id="KW-1003">Cell membrane</keyword>
<dbReference type="Proteomes" id="UP001271780">
    <property type="component" value="Unassembled WGS sequence"/>
</dbReference>
<organism evidence="9 10">
    <name type="scientific">Mesorhizobium dulcispinae</name>
    <dbReference type="NCBI Taxonomy" id="3072316"/>
    <lineage>
        <taxon>Bacteria</taxon>
        <taxon>Pseudomonadati</taxon>
        <taxon>Pseudomonadota</taxon>
        <taxon>Alphaproteobacteria</taxon>
        <taxon>Hyphomicrobiales</taxon>
        <taxon>Phyllobacteriaceae</taxon>
        <taxon>Mesorhizobium</taxon>
    </lineage>
</organism>
<keyword evidence="5 7" id="KW-0472">Membrane</keyword>
<dbReference type="Pfam" id="PF00892">
    <property type="entry name" value="EamA"/>
    <property type="match status" value="1"/>
</dbReference>
<feature type="transmembrane region" description="Helical" evidence="7">
    <location>
        <begin position="312"/>
        <end position="330"/>
    </location>
</feature>
<evidence type="ECO:0000256" key="4">
    <source>
        <dbReference type="ARBA" id="ARBA00022989"/>
    </source>
</evidence>
<evidence type="ECO:0000313" key="10">
    <source>
        <dbReference type="Proteomes" id="UP001271780"/>
    </source>
</evidence>
<comment type="subcellular location">
    <subcellularLocation>
        <location evidence="1">Cell membrane</location>
        <topology evidence="1">Multi-pass membrane protein</topology>
    </subcellularLocation>
</comment>
<accession>A0ABU4XEA5</accession>
<protein>
    <submittedName>
        <fullName evidence="9">DMT family transporter</fullName>
    </submittedName>
</protein>
<evidence type="ECO:0000259" key="8">
    <source>
        <dbReference type="Pfam" id="PF00892"/>
    </source>
</evidence>
<dbReference type="InterPro" id="IPR037185">
    <property type="entry name" value="EmrE-like"/>
</dbReference>
<dbReference type="SUPFAM" id="SSF103481">
    <property type="entry name" value="Multidrug resistance efflux transporter EmrE"/>
    <property type="match status" value="2"/>
</dbReference>
<keyword evidence="3 7" id="KW-0812">Transmembrane</keyword>
<evidence type="ECO:0000256" key="5">
    <source>
        <dbReference type="ARBA" id="ARBA00023136"/>
    </source>
</evidence>
<feature type="domain" description="EamA" evidence="8">
    <location>
        <begin position="200"/>
        <end position="328"/>
    </location>
</feature>
<feature type="transmembrane region" description="Helical" evidence="7">
    <location>
        <begin position="258"/>
        <end position="276"/>
    </location>
</feature>
<feature type="transmembrane region" description="Helical" evidence="7">
    <location>
        <begin position="115"/>
        <end position="136"/>
    </location>
</feature>
<proteinExistence type="predicted"/>
<dbReference type="InterPro" id="IPR000620">
    <property type="entry name" value="EamA_dom"/>
</dbReference>
<feature type="transmembrane region" description="Helical" evidence="7">
    <location>
        <begin position="41"/>
        <end position="58"/>
    </location>
</feature>
<evidence type="ECO:0000256" key="3">
    <source>
        <dbReference type="ARBA" id="ARBA00022692"/>
    </source>
</evidence>
<evidence type="ECO:0000256" key="2">
    <source>
        <dbReference type="ARBA" id="ARBA00022475"/>
    </source>
</evidence>
<sequence>MRSNAASTAALAFAFGAVALWATNALVGKTLLATHPVSHVQFLQFCGAALVFAAIRLASTSPSPLVGEGGSARSAETDEGCSSEVRRRRSLEHPSSDLASRGHLLPQGEKGRTRVAAYAVGFIGLVGTMVLQYIAFASMPVIEANLVAYTWPLLVAAVIIVIGNPKRPLLLGLTAALGFAGVALVISGGRAQAWFEGSLVGYCAAFGSALCMAFYSIAVGRLAVPPDRLLLPSALIGVALTFAWCLHDGAAGLGGSDLLLGLYLGAGPMGLGYYFWSRALSLDHGGRLAVVAYLTPIASTLLLALSGESLSMTAIAGAVLVIGSCIAVGIERPEA</sequence>
<evidence type="ECO:0000256" key="1">
    <source>
        <dbReference type="ARBA" id="ARBA00004651"/>
    </source>
</evidence>
<gene>
    <name evidence="9" type="ORF">RFM27_08545</name>
</gene>
<reference evidence="9 10" key="1">
    <citation type="submission" date="2023-08" db="EMBL/GenBank/DDBJ databases">
        <title>Implementing the SeqCode for naming new Mesorhizobium species isolated from Vachellia karroo root nodules.</title>
        <authorList>
            <person name="Van Lill M."/>
        </authorList>
    </citation>
    <scope>NUCLEOTIDE SEQUENCE [LARGE SCALE GENOMIC DNA]</scope>
    <source>
        <strain evidence="9 10">VK23A</strain>
    </source>
</reference>
<dbReference type="PANTHER" id="PTHR42920:SF5">
    <property type="entry name" value="EAMA DOMAIN-CONTAINING PROTEIN"/>
    <property type="match status" value="1"/>
</dbReference>
<keyword evidence="10" id="KW-1185">Reference proteome</keyword>
<feature type="transmembrane region" description="Helical" evidence="7">
    <location>
        <begin position="169"/>
        <end position="187"/>
    </location>
</feature>